<protein>
    <submittedName>
        <fullName evidence="3">Carbohydrate-binding protein</fullName>
    </submittedName>
</protein>
<keyword evidence="1" id="KW-0732">Signal</keyword>
<dbReference type="PROSITE" id="PS51175">
    <property type="entry name" value="CBM6"/>
    <property type="match status" value="2"/>
</dbReference>
<dbReference type="InterPro" id="IPR008979">
    <property type="entry name" value="Galactose-bd-like_sf"/>
</dbReference>
<feature type="domain" description="CBM6" evidence="2">
    <location>
        <begin position="150"/>
        <end position="270"/>
    </location>
</feature>
<name>A0A520LLR2_9GAMM</name>
<organism evidence="3 4">
    <name type="scientific">SAR92 clade bacterium</name>
    <dbReference type="NCBI Taxonomy" id="2315479"/>
    <lineage>
        <taxon>Bacteria</taxon>
        <taxon>Pseudomonadati</taxon>
        <taxon>Pseudomonadota</taxon>
        <taxon>Gammaproteobacteria</taxon>
        <taxon>Cellvibrionales</taxon>
        <taxon>Porticoccaceae</taxon>
        <taxon>SAR92 clade</taxon>
    </lineage>
</organism>
<dbReference type="Proteomes" id="UP000318148">
    <property type="component" value="Unassembled WGS sequence"/>
</dbReference>
<feature type="domain" description="CBM6" evidence="2">
    <location>
        <begin position="276"/>
        <end position="395"/>
    </location>
</feature>
<dbReference type="Gene3D" id="2.60.120.260">
    <property type="entry name" value="Galactose-binding domain-like"/>
    <property type="match status" value="3"/>
</dbReference>
<evidence type="ECO:0000313" key="3">
    <source>
        <dbReference type="EMBL" id="RZO06458.1"/>
    </source>
</evidence>
<accession>A0A520LLR2</accession>
<reference evidence="3 4" key="1">
    <citation type="submission" date="2019-02" db="EMBL/GenBank/DDBJ databases">
        <title>Prokaryotic population dynamics and viral predation in marine succession experiment using metagenomics: the confinement effect.</title>
        <authorList>
            <person name="Haro-Moreno J.M."/>
            <person name="Rodriguez-Valera F."/>
            <person name="Lopez-Perez M."/>
        </authorList>
    </citation>
    <scope>NUCLEOTIDE SEQUENCE [LARGE SCALE GENOMIC DNA]</scope>
    <source>
        <strain evidence="3">MED-G169</strain>
    </source>
</reference>
<dbReference type="Pfam" id="PF03422">
    <property type="entry name" value="CBM_6"/>
    <property type="match status" value="2"/>
</dbReference>
<evidence type="ECO:0000313" key="4">
    <source>
        <dbReference type="Proteomes" id="UP000318148"/>
    </source>
</evidence>
<dbReference type="GO" id="GO:0030246">
    <property type="term" value="F:carbohydrate binding"/>
    <property type="evidence" value="ECO:0007669"/>
    <property type="project" value="InterPro"/>
</dbReference>
<dbReference type="SMART" id="SM00606">
    <property type="entry name" value="CBD_IV"/>
    <property type="match status" value="2"/>
</dbReference>
<dbReference type="EMBL" id="SHBO01000025">
    <property type="protein sequence ID" value="RZO06458.1"/>
    <property type="molecule type" value="Genomic_DNA"/>
</dbReference>
<gene>
    <name evidence="3" type="ORF">EVB02_02540</name>
</gene>
<dbReference type="InterPro" id="IPR005084">
    <property type="entry name" value="CBM6"/>
</dbReference>
<feature type="non-terminal residue" evidence="3">
    <location>
        <position position="1"/>
    </location>
</feature>
<proteinExistence type="predicted"/>
<dbReference type="InterPro" id="IPR006584">
    <property type="entry name" value="Cellulose-bd_IV"/>
</dbReference>
<dbReference type="SUPFAM" id="SSF49785">
    <property type="entry name" value="Galactose-binding domain-like"/>
    <property type="match status" value="2"/>
</dbReference>
<dbReference type="AlphaFoldDB" id="A0A520LLR2"/>
<comment type="caution">
    <text evidence="3">The sequence shown here is derived from an EMBL/GenBank/DDBJ whole genome shotgun (WGS) entry which is preliminary data.</text>
</comment>
<sequence>IHNVLDVTSGSGTTGLSIDLNPSEIIGHNPTLNFDLYLVSKKSSANSLTVIMMSEDSGSGSKEFNFADIDSGEWVTFSIPTHDFSDNFSTESGAGNEVDMQRVTSLMHLLIEGEANFYLDNINISCINSESCVQGPFALQSAANPKADPIRYEAEDYISASGTGLEDTLDEGGGQNVAFVNAGDYLVYTISAPGIGPYSIDYRVASLGGSQGFEVSIDGEVVDNQTIPDTGDWQNWTTITSSTFDLVVGLYTLRIDFIDSGVNLNWFELQPPITEIFVEAEDYDDESGISLEDTTDDGGGQNIGYIDEGDWVEYTINIPSDGTYLIEYRLASAVDSFGFTNTIGGVVVDTQTLLSTGDWQSWITQSAEVDLLAGEQLMRLDFLGGAININWIKLTRR</sequence>
<evidence type="ECO:0000256" key="1">
    <source>
        <dbReference type="ARBA" id="ARBA00022729"/>
    </source>
</evidence>
<dbReference type="CDD" id="cd04080">
    <property type="entry name" value="CBM6_cellulase-like"/>
    <property type="match status" value="2"/>
</dbReference>
<evidence type="ECO:0000259" key="2">
    <source>
        <dbReference type="PROSITE" id="PS51175"/>
    </source>
</evidence>